<reference evidence="2 3" key="1">
    <citation type="submission" date="2013-06" db="EMBL/GenBank/DDBJ databases">
        <authorList>
            <person name="Weinstock G."/>
            <person name="Sodergren E."/>
            <person name="Lobos E.A."/>
            <person name="Fulton L."/>
            <person name="Fulton R."/>
            <person name="Courtney L."/>
            <person name="Fronick C."/>
            <person name="O'Laughlin M."/>
            <person name="Godfrey J."/>
            <person name="Wilson R.M."/>
            <person name="Miner T."/>
            <person name="Farmer C."/>
            <person name="Delehaunty K."/>
            <person name="Cordes M."/>
            <person name="Minx P."/>
            <person name="Tomlinson C."/>
            <person name="Chen J."/>
            <person name="Wollam A."/>
            <person name="Pepin K.H."/>
            <person name="Bhonagiri V."/>
            <person name="Zhang X."/>
            <person name="Warren W."/>
            <person name="Mitreva M."/>
            <person name="Mardis E.R."/>
            <person name="Wilson R.K."/>
        </authorList>
    </citation>
    <scope>NUCLEOTIDE SEQUENCE [LARGE SCALE GENOMIC DNA]</scope>
    <source>
        <strain evidence="2 3">RP2S-4</strain>
    </source>
</reference>
<accession>A0ABC9THR2</accession>
<dbReference type="AlphaFoldDB" id="A0ABC9THR2"/>
<dbReference type="Proteomes" id="UP000015750">
    <property type="component" value="Unassembled WGS sequence"/>
</dbReference>
<protein>
    <submittedName>
        <fullName evidence="2">Uncharacterized protein</fullName>
    </submittedName>
</protein>
<name>A0ABC9THR2_ENTFL</name>
<feature type="transmembrane region" description="Helical" evidence="1">
    <location>
        <begin position="12"/>
        <end position="30"/>
    </location>
</feature>
<evidence type="ECO:0000256" key="1">
    <source>
        <dbReference type="SAM" id="Phobius"/>
    </source>
</evidence>
<feature type="non-terminal residue" evidence="2">
    <location>
        <position position="48"/>
    </location>
</feature>
<keyword evidence="1" id="KW-1133">Transmembrane helix</keyword>
<keyword evidence="1" id="KW-0812">Transmembrane</keyword>
<comment type="caution">
    <text evidence="2">The sequence shown here is derived from an EMBL/GenBank/DDBJ whole genome shotgun (WGS) entry which is preliminary data.</text>
</comment>
<proteinExistence type="predicted"/>
<evidence type="ECO:0000313" key="2">
    <source>
        <dbReference type="EMBL" id="EPI06265.1"/>
    </source>
</evidence>
<dbReference type="EMBL" id="ATIR01000080">
    <property type="protein sequence ID" value="EPI06265.1"/>
    <property type="molecule type" value="Genomic_DNA"/>
</dbReference>
<evidence type="ECO:0000313" key="3">
    <source>
        <dbReference type="Proteomes" id="UP000015750"/>
    </source>
</evidence>
<keyword evidence="1" id="KW-0472">Membrane</keyword>
<organism evidence="2 3">
    <name type="scientific">Enterococcus faecalis RP2S-4</name>
    <dbReference type="NCBI Taxonomy" id="1244145"/>
    <lineage>
        <taxon>Bacteria</taxon>
        <taxon>Bacillati</taxon>
        <taxon>Bacillota</taxon>
        <taxon>Bacilli</taxon>
        <taxon>Lactobacillales</taxon>
        <taxon>Enterococcaceae</taxon>
        <taxon>Enterococcus</taxon>
    </lineage>
</organism>
<gene>
    <name evidence="2" type="ORF">D358_02156</name>
</gene>
<sequence>MKTWLKKNKYLVGAIGFGMIALFCFFFANLNQKEEFTREAKTLLSSGL</sequence>